<feature type="transmembrane region" description="Helical" evidence="8">
    <location>
        <begin position="135"/>
        <end position="152"/>
    </location>
</feature>
<dbReference type="EMBL" id="BAAAGE010000001">
    <property type="protein sequence ID" value="GAA0713124.1"/>
    <property type="molecule type" value="Genomic_DNA"/>
</dbReference>
<organism evidence="10 11">
    <name type="scientific">Aquimarina litoralis</name>
    <dbReference type="NCBI Taxonomy" id="584605"/>
    <lineage>
        <taxon>Bacteria</taxon>
        <taxon>Pseudomonadati</taxon>
        <taxon>Bacteroidota</taxon>
        <taxon>Flavobacteriia</taxon>
        <taxon>Flavobacteriales</taxon>
        <taxon>Flavobacteriaceae</taxon>
        <taxon>Aquimarina</taxon>
    </lineage>
</organism>
<evidence type="ECO:0000256" key="4">
    <source>
        <dbReference type="ARBA" id="ARBA00022679"/>
    </source>
</evidence>
<feature type="transmembrane region" description="Helical" evidence="8">
    <location>
        <begin position="322"/>
        <end position="338"/>
    </location>
</feature>
<feature type="transmembrane region" description="Helical" evidence="8">
    <location>
        <begin position="181"/>
        <end position="197"/>
    </location>
</feature>
<keyword evidence="7 8" id="KW-0472">Membrane</keyword>
<feature type="transmembrane region" description="Helical" evidence="8">
    <location>
        <begin position="206"/>
        <end position="225"/>
    </location>
</feature>
<accession>A0ABP3TMT6</accession>
<keyword evidence="2" id="KW-1003">Cell membrane</keyword>
<comment type="caution">
    <text evidence="10">The sequence shown here is derived from an EMBL/GenBank/DDBJ whole genome shotgun (WGS) entry which is preliminary data.</text>
</comment>
<dbReference type="RefSeq" id="WP_343910074.1">
    <property type="nucleotide sequence ID" value="NZ_BAAAGE010000001.1"/>
</dbReference>
<reference evidence="11" key="1">
    <citation type="journal article" date="2019" name="Int. J. Syst. Evol. Microbiol.">
        <title>The Global Catalogue of Microorganisms (GCM) 10K type strain sequencing project: providing services to taxonomists for standard genome sequencing and annotation.</title>
        <authorList>
            <consortium name="The Broad Institute Genomics Platform"/>
            <consortium name="The Broad Institute Genome Sequencing Center for Infectious Disease"/>
            <person name="Wu L."/>
            <person name="Ma J."/>
        </authorList>
    </citation>
    <scope>NUCLEOTIDE SEQUENCE [LARGE SCALE GENOMIC DNA]</scope>
    <source>
        <strain evidence="11">JCM 15974</strain>
    </source>
</reference>
<keyword evidence="11" id="KW-1185">Reference proteome</keyword>
<evidence type="ECO:0000313" key="11">
    <source>
        <dbReference type="Proteomes" id="UP001501758"/>
    </source>
</evidence>
<keyword evidence="5 8" id="KW-0812">Transmembrane</keyword>
<feature type="transmembrane region" description="Helical" evidence="8">
    <location>
        <begin position="297"/>
        <end position="316"/>
    </location>
</feature>
<evidence type="ECO:0000256" key="2">
    <source>
        <dbReference type="ARBA" id="ARBA00022475"/>
    </source>
</evidence>
<sequence length="503" mass="58180">MSRQLHFLKQIGSLKNHRSFFLLIITYFLTHLFFRLLLTNSLEVDEAEQVFLSQKLLLGYNQQPPLYTWIIIFITKLFGYSLLSIIIFRTVLLIGIFTLVFTISKQYQDSFLDANISTLSLFLFLQLSVESFRQTHTVLITFSVVFMIWSFTRLIRNPSNLNYIILGITITLGILSKYNFVISLLAFLLAVISDIEYRKIILNKKISLSILVFLVLITPHFIWLYKNMTTTSEETINDLATQNLSYISTITPSIWAISKGVLSFAGLFFVSMLLLFKGKIKSVFETQKNRFVNFLGRFLTLSVLIFAIILVFTKATNAHERWIQPLLIITPIYVFCCIDEHEKSIKRYKVFKNILIIIAALTLVNKPLSIGLGPSLGFTERINRPYFKFAKFLLQNHSSQLEKSNLIICDAIDFTGTMKVLIPNHFYDAFTAKNDLFYTSIDQYNNKTILLLGTSENNQKLVNSIKSKVNNLSIKESSSKTFFYNYSNKKTYTFYYTFITICN</sequence>
<dbReference type="InterPro" id="IPR038731">
    <property type="entry name" value="RgtA/B/C-like"/>
</dbReference>
<evidence type="ECO:0000259" key="9">
    <source>
        <dbReference type="Pfam" id="PF13231"/>
    </source>
</evidence>
<evidence type="ECO:0000256" key="8">
    <source>
        <dbReference type="SAM" id="Phobius"/>
    </source>
</evidence>
<evidence type="ECO:0000256" key="6">
    <source>
        <dbReference type="ARBA" id="ARBA00022989"/>
    </source>
</evidence>
<dbReference type="PANTHER" id="PTHR33908:SF11">
    <property type="entry name" value="MEMBRANE PROTEIN"/>
    <property type="match status" value="1"/>
</dbReference>
<name>A0ABP3TMT6_9FLAO</name>
<evidence type="ECO:0000256" key="7">
    <source>
        <dbReference type="ARBA" id="ARBA00023136"/>
    </source>
</evidence>
<keyword evidence="4" id="KW-0808">Transferase</keyword>
<dbReference type="InterPro" id="IPR050297">
    <property type="entry name" value="LipidA_mod_glycosyltrf_83"/>
</dbReference>
<comment type="subcellular location">
    <subcellularLocation>
        <location evidence="1">Cell membrane</location>
        <topology evidence="1">Multi-pass membrane protein</topology>
    </subcellularLocation>
</comment>
<evidence type="ECO:0000313" key="10">
    <source>
        <dbReference type="EMBL" id="GAA0713124.1"/>
    </source>
</evidence>
<dbReference type="Proteomes" id="UP001501758">
    <property type="component" value="Unassembled WGS sequence"/>
</dbReference>
<feature type="transmembrane region" description="Helical" evidence="8">
    <location>
        <begin position="20"/>
        <end position="38"/>
    </location>
</feature>
<keyword evidence="3" id="KW-0328">Glycosyltransferase</keyword>
<proteinExistence type="predicted"/>
<dbReference type="Pfam" id="PF13231">
    <property type="entry name" value="PMT_2"/>
    <property type="match status" value="1"/>
</dbReference>
<feature type="transmembrane region" description="Helical" evidence="8">
    <location>
        <begin position="66"/>
        <end position="99"/>
    </location>
</feature>
<gene>
    <name evidence="10" type="ORF">GCM10009430_04430</name>
</gene>
<evidence type="ECO:0000256" key="1">
    <source>
        <dbReference type="ARBA" id="ARBA00004651"/>
    </source>
</evidence>
<protein>
    <recommendedName>
        <fullName evidence="9">Glycosyltransferase RgtA/B/C/D-like domain-containing protein</fullName>
    </recommendedName>
</protein>
<keyword evidence="6 8" id="KW-1133">Transmembrane helix</keyword>
<dbReference type="PANTHER" id="PTHR33908">
    <property type="entry name" value="MANNOSYLTRANSFERASE YKCB-RELATED"/>
    <property type="match status" value="1"/>
</dbReference>
<feature type="domain" description="Glycosyltransferase RgtA/B/C/D-like" evidence="9">
    <location>
        <begin position="63"/>
        <end position="223"/>
    </location>
</feature>
<evidence type="ECO:0000256" key="3">
    <source>
        <dbReference type="ARBA" id="ARBA00022676"/>
    </source>
</evidence>
<feature type="transmembrane region" description="Helical" evidence="8">
    <location>
        <begin position="350"/>
        <end position="368"/>
    </location>
</feature>
<evidence type="ECO:0000256" key="5">
    <source>
        <dbReference type="ARBA" id="ARBA00022692"/>
    </source>
</evidence>
<feature type="transmembrane region" description="Helical" evidence="8">
    <location>
        <begin position="254"/>
        <end position="276"/>
    </location>
</feature>